<accession>A0AAN4VK65</accession>
<organism evidence="1 2">
    <name type="scientific">Bifidobacterium adolescentis</name>
    <dbReference type="NCBI Taxonomy" id="1680"/>
    <lineage>
        <taxon>Bacteria</taxon>
        <taxon>Bacillati</taxon>
        <taxon>Actinomycetota</taxon>
        <taxon>Actinomycetes</taxon>
        <taxon>Bifidobacteriales</taxon>
        <taxon>Bifidobacteriaceae</taxon>
        <taxon>Bifidobacterium</taxon>
    </lineage>
</organism>
<proteinExistence type="predicted"/>
<gene>
    <name evidence="1" type="ORF">BIFAD42_04210</name>
</gene>
<sequence length="50" mass="5042">MNAMIALIIVSASVAVLLTVWALCRAAAAGDAIADRLSKSRSLKGKGSGL</sequence>
<protein>
    <submittedName>
        <fullName evidence="1">Uncharacterized protein</fullName>
    </submittedName>
</protein>
<comment type="caution">
    <text evidence="1">The sequence shown here is derived from an EMBL/GenBank/DDBJ whole genome shotgun (WGS) entry which is preliminary data.</text>
</comment>
<dbReference type="Proteomes" id="UP000886943">
    <property type="component" value="Unassembled WGS sequence"/>
</dbReference>
<name>A0AAN4VK65_BIFAD</name>
<dbReference type="AlphaFoldDB" id="A0AAN4VK65"/>
<dbReference type="EMBL" id="BPPZ01000002">
    <property type="protein sequence ID" value="GJD13437.1"/>
    <property type="molecule type" value="Genomic_DNA"/>
</dbReference>
<evidence type="ECO:0000313" key="2">
    <source>
        <dbReference type="Proteomes" id="UP000886943"/>
    </source>
</evidence>
<evidence type="ECO:0000313" key="1">
    <source>
        <dbReference type="EMBL" id="GJD13437.1"/>
    </source>
</evidence>
<reference evidence="1" key="1">
    <citation type="submission" date="2021-08" db="EMBL/GenBank/DDBJ databases">
        <title>Draft genome sequence of the GABA producer Bifidobacterium adolescentis 4-2, isolated from healthy human feces.</title>
        <authorList>
            <person name="Altaib H."/>
            <person name="Niwa R."/>
            <person name="Abe M."/>
            <person name="Suzuki T."/>
        </authorList>
    </citation>
    <scope>NUCLEOTIDE SEQUENCE</scope>
    <source>
        <strain evidence="1">4-2</strain>
    </source>
</reference>